<dbReference type="InterPro" id="IPR008948">
    <property type="entry name" value="L-Aspartase-like"/>
</dbReference>
<evidence type="ECO:0000256" key="5">
    <source>
        <dbReference type="ARBA" id="ARBA00022605"/>
    </source>
</evidence>
<dbReference type="PROSITE" id="PS00163">
    <property type="entry name" value="FUMARATE_LYASES"/>
    <property type="match status" value="1"/>
</dbReference>
<feature type="domain" description="Argininosuccinate lyase C-terminal" evidence="9">
    <location>
        <begin position="365"/>
        <end position="433"/>
    </location>
</feature>
<keyword evidence="6 7" id="KW-0456">Lyase</keyword>
<dbReference type="Gene3D" id="1.10.275.10">
    <property type="entry name" value="Fumarase/aspartase (N-terminal domain)"/>
    <property type="match status" value="1"/>
</dbReference>
<accession>A0A653AHQ2</accession>
<dbReference type="FunFam" id="1.10.275.10:FF:000002">
    <property type="entry name" value="Argininosuccinate lyase"/>
    <property type="match status" value="1"/>
</dbReference>
<dbReference type="SUPFAM" id="SSF48557">
    <property type="entry name" value="L-aspartase-like"/>
    <property type="match status" value="1"/>
</dbReference>
<dbReference type="InterPro" id="IPR022761">
    <property type="entry name" value="Fumarate_lyase_N"/>
</dbReference>
<dbReference type="InterPro" id="IPR020557">
    <property type="entry name" value="Fumarate_lyase_CS"/>
</dbReference>
<comment type="pathway">
    <text evidence="2 7">Amino-acid biosynthesis; L-arginine biosynthesis; L-arginine from L-ornithine and carbamoyl phosphate: step 3/3.</text>
</comment>
<dbReference type="UniPathway" id="UPA00068">
    <property type="reaction ID" value="UER00114"/>
</dbReference>
<dbReference type="CDD" id="cd01359">
    <property type="entry name" value="Argininosuccinate_lyase"/>
    <property type="match status" value="1"/>
</dbReference>
<gene>
    <name evidence="7 10" type="primary">argH</name>
    <name evidence="10" type="ORF">TRIP_B50367</name>
</gene>
<evidence type="ECO:0000259" key="9">
    <source>
        <dbReference type="Pfam" id="PF14698"/>
    </source>
</evidence>
<evidence type="ECO:0000256" key="3">
    <source>
        <dbReference type="ARBA" id="ARBA00012338"/>
    </source>
</evidence>
<evidence type="ECO:0000256" key="7">
    <source>
        <dbReference type="HAMAP-Rule" id="MF_00006"/>
    </source>
</evidence>
<comment type="subcellular location">
    <subcellularLocation>
        <location evidence="7">Cytoplasm</location>
    </subcellularLocation>
</comment>
<evidence type="ECO:0000256" key="6">
    <source>
        <dbReference type="ARBA" id="ARBA00023239"/>
    </source>
</evidence>
<proteinExistence type="inferred from homology"/>
<dbReference type="GO" id="GO:0042450">
    <property type="term" value="P:L-arginine biosynthetic process via ornithine"/>
    <property type="evidence" value="ECO:0007669"/>
    <property type="project" value="UniProtKB-UniRule"/>
</dbReference>
<comment type="similarity">
    <text evidence="7">Belongs to the lyase 1 family. Argininosuccinate lyase subfamily.</text>
</comment>
<dbReference type="GO" id="GO:0004056">
    <property type="term" value="F:argininosuccinate lyase activity"/>
    <property type="evidence" value="ECO:0007669"/>
    <property type="project" value="UniProtKB-UniRule"/>
</dbReference>
<dbReference type="Pfam" id="PF14698">
    <property type="entry name" value="ASL_C2"/>
    <property type="match status" value="1"/>
</dbReference>
<keyword evidence="5 7" id="KW-0028">Amino-acid biosynthesis</keyword>
<dbReference type="NCBIfam" id="TIGR00838">
    <property type="entry name" value="argH"/>
    <property type="match status" value="1"/>
</dbReference>
<dbReference type="Gene3D" id="1.20.200.10">
    <property type="entry name" value="Fumarase/aspartase (Central domain)"/>
    <property type="match status" value="1"/>
</dbReference>
<evidence type="ECO:0000256" key="4">
    <source>
        <dbReference type="ARBA" id="ARBA00022571"/>
    </source>
</evidence>
<keyword evidence="7" id="KW-0963">Cytoplasm</keyword>
<comment type="catalytic activity">
    <reaction evidence="1 7">
        <text>2-(N(omega)-L-arginino)succinate = fumarate + L-arginine</text>
        <dbReference type="Rhea" id="RHEA:24020"/>
        <dbReference type="ChEBI" id="CHEBI:29806"/>
        <dbReference type="ChEBI" id="CHEBI:32682"/>
        <dbReference type="ChEBI" id="CHEBI:57472"/>
        <dbReference type="EC" id="4.3.2.1"/>
    </reaction>
</comment>
<dbReference type="EC" id="4.3.2.1" evidence="3 7"/>
<evidence type="ECO:0000259" key="8">
    <source>
        <dbReference type="Pfam" id="PF00206"/>
    </source>
</evidence>
<dbReference type="PANTHER" id="PTHR43814">
    <property type="entry name" value="ARGININOSUCCINATE LYASE"/>
    <property type="match status" value="1"/>
</dbReference>
<dbReference type="InterPro" id="IPR000362">
    <property type="entry name" value="Fumarate_lyase_fam"/>
</dbReference>
<organism evidence="10">
    <name type="scientific">Uncultured Desulfatiglans sp</name>
    <dbReference type="NCBI Taxonomy" id="1748965"/>
    <lineage>
        <taxon>Bacteria</taxon>
        <taxon>Pseudomonadati</taxon>
        <taxon>Thermodesulfobacteriota</taxon>
        <taxon>Desulfobacteria</taxon>
        <taxon>Desulfatiglandales</taxon>
        <taxon>Desulfatiglandaceae</taxon>
        <taxon>Desulfatiglans</taxon>
        <taxon>environmental samples</taxon>
    </lineage>
</organism>
<dbReference type="InterPro" id="IPR029419">
    <property type="entry name" value="Arg_succ_lyase_C"/>
</dbReference>
<dbReference type="FunFam" id="1.20.200.10:FF:000002">
    <property type="entry name" value="Argininosuccinate lyase"/>
    <property type="match status" value="1"/>
</dbReference>
<dbReference type="GO" id="GO:0005829">
    <property type="term" value="C:cytosol"/>
    <property type="evidence" value="ECO:0007669"/>
    <property type="project" value="TreeGrafter"/>
</dbReference>
<protein>
    <recommendedName>
        <fullName evidence="3 7">Argininosuccinate lyase</fullName>
        <shortName evidence="7">ASAL</shortName>
        <ecNumber evidence="3 7">4.3.2.1</ecNumber>
    </recommendedName>
    <alternativeName>
        <fullName evidence="7">Arginosuccinase</fullName>
    </alternativeName>
</protein>
<feature type="domain" description="Fumarate lyase N-terminal" evidence="8">
    <location>
        <begin position="8"/>
        <end position="302"/>
    </location>
</feature>
<sequence>MVRKTWGGRFKEETDALVNRFNASIGFDRRLYAQDILGSIAHARMLARQEIIQEEEAERMVEALGEIKRGIERGEIPFSDDFEDIHTLVEKNLIERIGALGEKLHTGRSRNDQVALDIRLYVRDVIQETIALIGRVQESLIELGEKNVDLIMPGYTHLQRAQPVLVAHHLLAYVEMLGRDRARLTEGLRRVNVLPLGSAALAGSTFPLDREGVARELGFDGVSRNSMDAVSDRDFILEFLFAASTVMMHLSRLSEELIIWSSQEFGFITISDGFCTGSSIMPQKKNPDVPELIRGKTGRVYGDLMGLLTTMKGLPLTYNKDMQEDKEGLFDAAETLTLCLEIMARLLREVTFNAGRLKAAAAEGYLVATDLADYLVGKGVTFREAHGVVGKMVLHAMERGLELHELPLEEMKTFSRVIDEQVYGWLSAEACVARRKLTGGTAPGRVREALSAARKEWVS</sequence>
<dbReference type="PRINTS" id="PR00149">
    <property type="entry name" value="FUMRATELYASE"/>
</dbReference>
<dbReference type="PANTHER" id="PTHR43814:SF1">
    <property type="entry name" value="ARGININOSUCCINATE LYASE"/>
    <property type="match status" value="1"/>
</dbReference>
<dbReference type="PRINTS" id="PR00145">
    <property type="entry name" value="ARGSUCLYASE"/>
</dbReference>
<name>A0A653AHQ2_UNCDX</name>
<evidence type="ECO:0000313" key="10">
    <source>
        <dbReference type="EMBL" id="VBB47558.1"/>
    </source>
</evidence>
<dbReference type="InterPro" id="IPR009049">
    <property type="entry name" value="Argininosuccinate_lyase"/>
</dbReference>
<dbReference type="HAMAP" id="MF_00006">
    <property type="entry name" value="Arg_succ_lyase"/>
    <property type="match status" value="1"/>
</dbReference>
<dbReference type="FunFam" id="1.10.40.30:FF:000001">
    <property type="entry name" value="Argininosuccinate lyase"/>
    <property type="match status" value="1"/>
</dbReference>
<reference evidence="10" key="1">
    <citation type="submission" date="2018-07" db="EMBL/GenBank/DDBJ databases">
        <authorList>
            <consortium name="Genoscope - CEA"/>
            <person name="William W."/>
        </authorList>
    </citation>
    <scope>NUCLEOTIDE SEQUENCE</scope>
    <source>
        <strain evidence="10">IK1</strain>
    </source>
</reference>
<dbReference type="Pfam" id="PF00206">
    <property type="entry name" value="Lyase_1"/>
    <property type="match status" value="1"/>
</dbReference>
<evidence type="ECO:0000256" key="1">
    <source>
        <dbReference type="ARBA" id="ARBA00000985"/>
    </source>
</evidence>
<evidence type="ECO:0000256" key="2">
    <source>
        <dbReference type="ARBA" id="ARBA00004941"/>
    </source>
</evidence>
<dbReference type="Gene3D" id="1.10.40.30">
    <property type="entry name" value="Fumarase/aspartase (C-terminal domain)"/>
    <property type="match status" value="1"/>
</dbReference>
<dbReference type="AlphaFoldDB" id="A0A653AHQ2"/>
<dbReference type="InterPro" id="IPR024083">
    <property type="entry name" value="Fumarase/histidase_N"/>
</dbReference>
<keyword evidence="4 7" id="KW-0055">Arginine biosynthesis</keyword>
<dbReference type="EMBL" id="UPXX01000032">
    <property type="protein sequence ID" value="VBB47558.1"/>
    <property type="molecule type" value="Genomic_DNA"/>
</dbReference>